<evidence type="ECO:0000256" key="2">
    <source>
        <dbReference type="SAM" id="Phobius"/>
    </source>
</evidence>
<comment type="caution">
    <text evidence="3">The sequence shown here is derived from an EMBL/GenBank/DDBJ whole genome shotgun (WGS) entry which is preliminary data.</text>
</comment>
<keyword evidence="2" id="KW-0812">Transmembrane</keyword>
<name>A0AAD3YAD0_9TREE</name>
<keyword evidence="2" id="KW-1133">Transmembrane helix</keyword>
<sequence>MSAPVEPTSSPTPSAPSASPSAPPVEPSSSANPSGDVTSNNPPPQQPPSSEPPTPPSSANPGSSQPPGQPSTPINPGSSTTGDGGGGSVAPPASSQSGLPANSGVQSGSASKTSDQTAIIVTVTMTDANGHVQTAIETRPISSGSKSNVGAIVGGVVGGVCGAIAIAILVWLLFRRRKRNYREDFDDMMFDPSRAQNHAPIDLAETESTPQVDPYKYTPVEGVAATSTGHLNQGQYGNYAAYDNYGNQPQMEQTSYGPTIVSGTSESGYPNAAGVGAGVPQAVSGTTSSSGTSAGYVGMGPSYPAGNPGYGMPVPMVAANTSGPSDMSHMSPKQQEAYQESQRLAVQNQTAPANVTVHQDGGAFTEAQASGSEIPPTYDSIRR</sequence>
<feature type="region of interest" description="Disordered" evidence="1">
    <location>
        <begin position="363"/>
        <end position="383"/>
    </location>
</feature>
<dbReference type="AlphaFoldDB" id="A0AAD3YAD0"/>
<reference evidence="3" key="1">
    <citation type="journal article" date="2023" name="BMC Genomics">
        <title>Chromosome-level genome assemblies of Cutaneotrichosporon spp. (Trichosporonales, Basidiomycota) reveal imbalanced evolution between nucleotide sequences and chromosome synteny.</title>
        <authorList>
            <person name="Kobayashi Y."/>
            <person name="Kayamori A."/>
            <person name="Aoki K."/>
            <person name="Shiwa Y."/>
            <person name="Matsutani M."/>
            <person name="Fujita N."/>
            <person name="Sugita T."/>
            <person name="Iwasaki W."/>
            <person name="Tanaka N."/>
            <person name="Takashima M."/>
        </authorList>
    </citation>
    <scope>NUCLEOTIDE SEQUENCE</scope>
    <source>
        <strain evidence="3">HIS016</strain>
    </source>
</reference>
<feature type="compositionally biased region" description="Polar residues" evidence="1">
    <location>
        <begin position="99"/>
        <end position="115"/>
    </location>
</feature>
<dbReference type="EMBL" id="BTCM01000001">
    <property type="protein sequence ID" value="GMK54727.1"/>
    <property type="molecule type" value="Genomic_DNA"/>
</dbReference>
<evidence type="ECO:0008006" key="5">
    <source>
        <dbReference type="Google" id="ProtNLM"/>
    </source>
</evidence>
<accession>A0AAD3YAD0</accession>
<feature type="compositionally biased region" description="Pro residues" evidence="1">
    <location>
        <begin position="41"/>
        <end position="58"/>
    </location>
</feature>
<evidence type="ECO:0000313" key="3">
    <source>
        <dbReference type="EMBL" id="GMK54727.1"/>
    </source>
</evidence>
<gene>
    <name evidence="3" type="ORF">CspeluHIS016_0113130</name>
</gene>
<keyword evidence="4" id="KW-1185">Reference proteome</keyword>
<feature type="compositionally biased region" description="Polar residues" evidence="1">
    <location>
        <begin position="331"/>
        <end position="350"/>
    </location>
</feature>
<organism evidence="3 4">
    <name type="scientific">Cutaneotrichosporon spelunceum</name>
    <dbReference type="NCBI Taxonomy" id="1672016"/>
    <lineage>
        <taxon>Eukaryota</taxon>
        <taxon>Fungi</taxon>
        <taxon>Dikarya</taxon>
        <taxon>Basidiomycota</taxon>
        <taxon>Agaricomycotina</taxon>
        <taxon>Tremellomycetes</taxon>
        <taxon>Trichosporonales</taxon>
        <taxon>Trichosporonaceae</taxon>
        <taxon>Cutaneotrichosporon</taxon>
    </lineage>
</organism>
<feature type="region of interest" description="Disordered" evidence="1">
    <location>
        <begin position="322"/>
        <end position="350"/>
    </location>
</feature>
<protein>
    <recommendedName>
        <fullName evidence="5">Mid2 domain-containing protein</fullName>
    </recommendedName>
</protein>
<evidence type="ECO:0000256" key="1">
    <source>
        <dbReference type="SAM" id="MobiDB-lite"/>
    </source>
</evidence>
<evidence type="ECO:0000313" key="4">
    <source>
        <dbReference type="Proteomes" id="UP001222932"/>
    </source>
</evidence>
<keyword evidence="2" id="KW-0472">Membrane</keyword>
<feature type="compositionally biased region" description="Low complexity" evidence="1">
    <location>
        <begin position="1"/>
        <end position="20"/>
    </location>
</feature>
<feature type="compositionally biased region" description="Low complexity" evidence="1">
    <location>
        <begin position="89"/>
        <end position="98"/>
    </location>
</feature>
<feature type="transmembrane region" description="Helical" evidence="2">
    <location>
        <begin position="149"/>
        <end position="174"/>
    </location>
</feature>
<feature type="region of interest" description="Disordered" evidence="1">
    <location>
        <begin position="1"/>
        <end position="115"/>
    </location>
</feature>
<dbReference type="Proteomes" id="UP001222932">
    <property type="component" value="Unassembled WGS sequence"/>
</dbReference>
<proteinExistence type="predicted"/>
<reference evidence="3" key="2">
    <citation type="submission" date="2023-06" db="EMBL/GenBank/DDBJ databases">
        <authorList>
            <person name="Kobayashi Y."/>
            <person name="Kayamori A."/>
            <person name="Aoki K."/>
            <person name="Shiwa Y."/>
            <person name="Fujita N."/>
            <person name="Sugita T."/>
            <person name="Iwasaki W."/>
            <person name="Tanaka N."/>
            <person name="Takashima M."/>
        </authorList>
    </citation>
    <scope>NUCLEOTIDE SEQUENCE</scope>
    <source>
        <strain evidence="3">HIS016</strain>
    </source>
</reference>